<organism evidence="2 3">
    <name type="scientific">Aspergillus ellipticus CBS 707.79</name>
    <dbReference type="NCBI Taxonomy" id="1448320"/>
    <lineage>
        <taxon>Eukaryota</taxon>
        <taxon>Fungi</taxon>
        <taxon>Dikarya</taxon>
        <taxon>Ascomycota</taxon>
        <taxon>Pezizomycotina</taxon>
        <taxon>Eurotiomycetes</taxon>
        <taxon>Eurotiomycetidae</taxon>
        <taxon>Eurotiales</taxon>
        <taxon>Aspergillaceae</taxon>
        <taxon>Aspergillus</taxon>
        <taxon>Aspergillus subgen. Circumdati</taxon>
    </lineage>
</organism>
<feature type="region of interest" description="Disordered" evidence="1">
    <location>
        <begin position="39"/>
        <end position="75"/>
    </location>
</feature>
<name>A0A319DQA9_9EURO</name>
<feature type="compositionally biased region" description="Polar residues" evidence="1">
    <location>
        <begin position="39"/>
        <end position="67"/>
    </location>
</feature>
<reference evidence="2 3" key="1">
    <citation type="submission" date="2018-02" db="EMBL/GenBank/DDBJ databases">
        <title>The genomes of Aspergillus section Nigri reveals drivers in fungal speciation.</title>
        <authorList>
            <consortium name="DOE Joint Genome Institute"/>
            <person name="Vesth T.C."/>
            <person name="Nybo J."/>
            <person name="Theobald S."/>
            <person name="Brandl J."/>
            <person name="Frisvad J.C."/>
            <person name="Nielsen K.F."/>
            <person name="Lyhne E.K."/>
            <person name="Kogle M.E."/>
            <person name="Kuo A."/>
            <person name="Riley R."/>
            <person name="Clum A."/>
            <person name="Nolan M."/>
            <person name="Lipzen A."/>
            <person name="Salamov A."/>
            <person name="Henrissat B."/>
            <person name="Wiebenga A."/>
            <person name="De vries R.P."/>
            <person name="Grigoriev I.V."/>
            <person name="Mortensen U.H."/>
            <person name="Andersen M.R."/>
            <person name="Baker S.E."/>
        </authorList>
    </citation>
    <scope>NUCLEOTIDE SEQUENCE [LARGE SCALE GENOMIC DNA]</scope>
    <source>
        <strain evidence="2 3">CBS 707.79</strain>
    </source>
</reference>
<proteinExistence type="predicted"/>
<protein>
    <submittedName>
        <fullName evidence="2">Uncharacterized protein</fullName>
    </submittedName>
</protein>
<evidence type="ECO:0000313" key="3">
    <source>
        <dbReference type="Proteomes" id="UP000247810"/>
    </source>
</evidence>
<keyword evidence="3" id="KW-1185">Reference proteome</keyword>
<accession>A0A319DQA9</accession>
<gene>
    <name evidence="2" type="ORF">BO71DRAFT_405107</name>
</gene>
<dbReference type="Proteomes" id="UP000247810">
    <property type="component" value="Unassembled WGS sequence"/>
</dbReference>
<dbReference type="AlphaFoldDB" id="A0A319DQA9"/>
<dbReference type="EMBL" id="KZ825799">
    <property type="protein sequence ID" value="PYH99780.1"/>
    <property type="molecule type" value="Genomic_DNA"/>
</dbReference>
<sequence length="210" mass="23449">MVHFRPSHFFSFYPLQLSLPGFHTHLIYQHPTPIPASFIPSSTNYHHPTSPQASPTVQEQNCTSPSTPRRIYQGETSRIESKTILPHSNTPETTDKIQAIQEELSPNPQSLDTTTTHLNAMTNTQWSCISSEYEEEKWMYGAVLDADVALYLSGERKDEDAFLDIYGLSVQNAKILVSNRDISGAYCPRAIACSGSVNVDMTEIRLMAGV</sequence>
<dbReference type="VEuPathDB" id="FungiDB:BO71DRAFT_405107"/>
<evidence type="ECO:0000313" key="2">
    <source>
        <dbReference type="EMBL" id="PYH99780.1"/>
    </source>
</evidence>
<evidence type="ECO:0000256" key="1">
    <source>
        <dbReference type="SAM" id="MobiDB-lite"/>
    </source>
</evidence>